<dbReference type="InterPro" id="IPR006162">
    <property type="entry name" value="Ppantetheine_attach_site"/>
</dbReference>
<dbReference type="InterPro" id="IPR036736">
    <property type="entry name" value="ACP-like_sf"/>
</dbReference>
<dbReference type="InterPro" id="IPR000873">
    <property type="entry name" value="AMP-dep_synth/lig_dom"/>
</dbReference>
<reference evidence="4" key="1">
    <citation type="submission" date="2022-11" db="EMBL/GenBank/DDBJ databases">
        <authorList>
            <person name="Petersen C."/>
        </authorList>
    </citation>
    <scope>NUCLEOTIDE SEQUENCE</scope>
    <source>
        <strain evidence="4">IBT 20477</strain>
    </source>
</reference>
<keyword evidence="2" id="KW-0597">Phosphoprotein</keyword>
<dbReference type="PROSITE" id="PS00455">
    <property type="entry name" value="AMP_BINDING"/>
    <property type="match status" value="1"/>
</dbReference>
<dbReference type="InterPro" id="IPR009081">
    <property type="entry name" value="PP-bd_ACP"/>
</dbReference>
<accession>A0A9W9JBX2</accession>
<dbReference type="Pfam" id="PF00501">
    <property type="entry name" value="AMP-binding"/>
    <property type="match status" value="1"/>
</dbReference>
<evidence type="ECO:0000259" key="3">
    <source>
        <dbReference type="PROSITE" id="PS50075"/>
    </source>
</evidence>
<dbReference type="SUPFAM" id="SSF51735">
    <property type="entry name" value="NAD(P)-binding Rossmann-fold domains"/>
    <property type="match status" value="1"/>
</dbReference>
<dbReference type="EMBL" id="JAPQKQ010000006">
    <property type="protein sequence ID" value="KAJ5193086.1"/>
    <property type="molecule type" value="Genomic_DNA"/>
</dbReference>
<dbReference type="PROSITE" id="PS50075">
    <property type="entry name" value="CARRIER"/>
    <property type="match status" value="1"/>
</dbReference>
<dbReference type="Gene3D" id="3.40.50.720">
    <property type="entry name" value="NAD(P)-binding Rossmann-like Domain"/>
    <property type="match status" value="1"/>
</dbReference>
<name>A0A9W9JBX2_9EURO</name>
<dbReference type="InterPro" id="IPR051414">
    <property type="entry name" value="Adenylate-forming_Reductase"/>
</dbReference>
<dbReference type="Gene3D" id="3.40.50.12780">
    <property type="entry name" value="N-terminal domain of ligase-like"/>
    <property type="match status" value="1"/>
</dbReference>
<evidence type="ECO:0000313" key="5">
    <source>
        <dbReference type="Proteomes" id="UP001150942"/>
    </source>
</evidence>
<dbReference type="InterPro" id="IPR020845">
    <property type="entry name" value="AMP-binding_CS"/>
</dbReference>
<keyword evidence="5" id="KW-1185">Reference proteome</keyword>
<dbReference type="InterPro" id="IPR013120">
    <property type="entry name" value="FAR_NAD-bd"/>
</dbReference>
<dbReference type="SUPFAM" id="SSF56801">
    <property type="entry name" value="Acetyl-CoA synthetase-like"/>
    <property type="match status" value="1"/>
</dbReference>
<dbReference type="InterPro" id="IPR042099">
    <property type="entry name" value="ANL_N_sf"/>
</dbReference>
<reference evidence="4" key="2">
    <citation type="journal article" date="2023" name="IMA Fungus">
        <title>Comparative genomic study of the Penicillium genus elucidates a diverse pangenome and 15 lateral gene transfer events.</title>
        <authorList>
            <person name="Petersen C."/>
            <person name="Sorensen T."/>
            <person name="Nielsen M.R."/>
            <person name="Sondergaard T.E."/>
            <person name="Sorensen J.L."/>
            <person name="Fitzpatrick D.A."/>
            <person name="Frisvad J.C."/>
            <person name="Nielsen K.L."/>
        </authorList>
    </citation>
    <scope>NUCLEOTIDE SEQUENCE</scope>
    <source>
        <strain evidence="4">IBT 20477</strain>
    </source>
</reference>
<evidence type="ECO:0000313" key="4">
    <source>
        <dbReference type="EMBL" id="KAJ5193086.1"/>
    </source>
</evidence>
<dbReference type="InterPro" id="IPR036291">
    <property type="entry name" value="NAD(P)-bd_dom_sf"/>
</dbReference>
<dbReference type="SUPFAM" id="SSF47336">
    <property type="entry name" value="ACP-like"/>
    <property type="match status" value="1"/>
</dbReference>
<dbReference type="Proteomes" id="UP001150942">
    <property type="component" value="Unassembled WGS sequence"/>
</dbReference>
<dbReference type="Pfam" id="PF07993">
    <property type="entry name" value="NAD_binding_4"/>
    <property type="match status" value="1"/>
</dbReference>
<dbReference type="PANTHER" id="PTHR43439:SF2">
    <property type="entry name" value="ENZYME, PUTATIVE (JCVI)-RELATED"/>
    <property type="match status" value="1"/>
</dbReference>
<evidence type="ECO:0000256" key="1">
    <source>
        <dbReference type="ARBA" id="ARBA00022450"/>
    </source>
</evidence>
<evidence type="ECO:0000256" key="2">
    <source>
        <dbReference type="ARBA" id="ARBA00022553"/>
    </source>
</evidence>
<dbReference type="Pfam" id="PF00550">
    <property type="entry name" value="PP-binding"/>
    <property type="match status" value="1"/>
</dbReference>
<dbReference type="OrthoDB" id="429813at2759"/>
<dbReference type="Pfam" id="PF23562">
    <property type="entry name" value="AMP-binding_C_3"/>
    <property type="match status" value="1"/>
</dbReference>
<dbReference type="AlphaFoldDB" id="A0A9W9JBX2"/>
<proteinExistence type="predicted"/>
<comment type="caution">
    <text evidence="4">The sequence shown here is derived from an EMBL/GenBank/DDBJ whole genome shotgun (WGS) entry which is preliminary data.</text>
</comment>
<dbReference type="PROSITE" id="PS00012">
    <property type="entry name" value="PHOSPHOPANTETHEINE"/>
    <property type="match status" value="1"/>
</dbReference>
<feature type="domain" description="Carrier" evidence="3">
    <location>
        <begin position="537"/>
        <end position="617"/>
    </location>
</feature>
<organism evidence="4 5">
    <name type="scientific">Penicillium cf. viridicatum</name>
    <dbReference type="NCBI Taxonomy" id="2972119"/>
    <lineage>
        <taxon>Eukaryota</taxon>
        <taxon>Fungi</taxon>
        <taxon>Dikarya</taxon>
        <taxon>Ascomycota</taxon>
        <taxon>Pezizomycotina</taxon>
        <taxon>Eurotiomycetes</taxon>
        <taxon>Eurotiomycetidae</taxon>
        <taxon>Eurotiales</taxon>
        <taxon>Aspergillaceae</taxon>
        <taxon>Penicillium</taxon>
    </lineage>
</organism>
<protein>
    <recommendedName>
        <fullName evidence="3">Carrier domain-containing protein</fullName>
    </recommendedName>
</protein>
<gene>
    <name evidence="4" type="ORF">N7449_009228</name>
</gene>
<dbReference type="GO" id="GO:0044550">
    <property type="term" value="P:secondary metabolite biosynthetic process"/>
    <property type="evidence" value="ECO:0007669"/>
    <property type="project" value="UniProtKB-ARBA"/>
</dbReference>
<dbReference type="PANTHER" id="PTHR43439">
    <property type="entry name" value="PHENYLACETATE-COENZYME A LIGASE"/>
    <property type="match status" value="1"/>
</dbReference>
<sequence length="1029" mass="114260">MSAISANGVSQLHFIDDLITLRGGEKEQPDILACTSGTTIDRYEYFTAKRLDNLINNAAHVLKQQGLSVTGEEPRCVAVLGTSNLEYLTNICALSRLGYSVLIISPRLSVPAYNNLLDEAKCSTLMYMQEYRKIVEQLCEVRQSQLATTPMLQRQDFDRDGIPEARIRRTAPNAALASPHTAFVMHSSGSTGVPKPIFHSHRRCLENFQNGFGLSALITLPLYHTYGFSSFFRAVHGRTLMYLYNWNVPLTSTNVIKTLQAANPQLLSTVPYTLGLLAESEEGINALKNCELVTYHGSACPDELGDRLVRQGIFLVGHLGSTESGPLATSNRAPEDTSWSYLRFLPYVKPYVWMKPIDDNAYELVLLKGLKAKIFSNSDTPPESFHSRDLFEPHPTIPNAWKYIGRLDDRVTLLNGEKVLPLPIEGLIRESPLVKEAVVFGIGRAVPGIMIFRNHGLDMTDDEFLDSVWLVIQKANKRAEGFSQIGKDMIIVLSPEKSYPRTDKGSVIRAQTYNLFSGLIDDVYQRRDNIEEGDLTLEIPETANLILGFCNSTLELSVDSVQSDLFASGLDSLKAIQLSVFIRKNFNLGGNGPSIGQNVIYDHGSVNRLAELVYHSRVGVSLEAVDDTSTINAWVEKYSQFKNPTSPAANMPKSSRHRIILTGVTGSLGAHILAKLAQSSHVEIVYCPVRKLDDVDAMSRVIQSLRQRKLSLDQDSSAKVIALYSDIGKNDFGLETTIFGIMKKTVSLIIHAAWSVNFNLGLSSFEDQIKGLSNLIQFSLDVEQSKPARFLFCSSISVASRAPVTTDVAESLITDYNHASRTGYARSKLISELIIGKAAQMGARSSILRIGQIVGDSVHGIWTNMEAIPLIIQSVRAIDVLPQLDETCAWIPVDYLAETIAELSFTTNEMHFADDSNLPLVYNIVNPTEFHWTRDMLPAMKEAGVEFTPIPPSEWVKRLEKGDTDPSKNPAIKLLSFFQYCYGGNTTHEYRQPRFETTQTQRDSPSLGRIPNIISAGLMNKFIAAWDEK</sequence>
<keyword evidence="1" id="KW-0596">Phosphopantetheine</keyword>